<evidence type="ECO:0000313" key="2">
    <source>
        <dbReference type="EMBL" id="CAF0705347.1"/>
    </source>
</evidence>
<protein>
    <submittedName>
        <fullName evidence="2">Uncharacterized protein</fullName>
    </submittedName>
</protein>
<proteinExistence type="predicted"/>
<evidence type="ECO:0000256" key="1">
    <source>
        <dbReference type="SAM" id="SignalP"/>
    </source>
</evidence>
<dbReference type="Proteomes" id="UP000663879">
    <property type="component" value="Unassembled WGS sequence"/>
</dbReference>
<dbReference type="EMBL" id="CAJNOC010000011">
    <property type="protein sequence ID" value="CAF0705347.1"/>
    <property type="molecule type" value="Genomic_DNA"/>
</dbReference>
<evidence type="ECO:0000313" key="3">
    <source>
        <dbReference type="Proteomes" id="UP000663879"/>
    </source>
</evidence>
<keyword evidence="3" id="KW-1185">Reference proteome</keyword>
<keyword evidence="1" id="KW-0732">Signal</keyword>
<comment type="caution">
    <text evidence="2">The sequence shown here is derived from an EMBL/GenBank/DDBJ whole genome shotgun (WGS) entry which is preliminary data.</text>
</comment>
<organism evidence="2 3">
    <name type="scientific">Brachionus calyciflorus</name>
    <dbReference type="NCBI Taxonomy" id="104777"/>
    <lineage>
        <taxon>Eukaryota</taxon>
        <taxon>Metazoa</taxon>
        <taxon>Spiralia</taxon>
        <taxon>Gnathifera</taxon>
        <taxon>Rotifera</taxon>
        <taxon>Eurotatoria</taxon>
        <taxon>Monogononta</taxon>
        <taxon>Pseudotrocha</taxon>
        <taxon>Ploima</taxon>
        <taxon>Brachionidae</taxon>
        <taxon>Brachionus</taxon>
    </lineage>
</organism>
<name>A0A813M358_9BILA</name>
<sequence length="151" mass="17313">MLWSLIGIFLISVQLIGADIYFRSNDKVVREFLLHRIDTRPLTCYASKTIDSNEFDDLQWFRRNSSSLGFDNTKQDFSNSSLITLSTEFIFSDALIAEKSFKCCTIKNNQALSCLPATIVYPIQITNSSYSTKLNKILAFFLSSFLFLFNK</sequence>
<feature type="signal peptide" evidence="1">
    <location>
        <begin position="1"/>
        <end position="18"/>
    </location>
</feature>
<accession>A0A813M358</accession>
<dbReference type="AlphaFoldDB" id="A0A813M358"/>
<feature type="chain" id="PRO_5032935504" evidence="1">
    <location>
        <begin position="19"/>
        <end position="151"/>
    </location>
</feature>
<reference evidence="2" key="1">
    <citation type="submission" date="2021-02" db="EMBL/GenBank/DDBJ databases">
        <authorList>
            <person name="Nowell W R."/>
        </authorList>
    </citation>
    <scope>NUCLEOTIDE SEQUENCE</scope>
    <source>
        <strain evidence="2">Ploen Becks lab</strain>
    </source>
</reference>
<gene>
    <name evidence="2" type="ORF">OXX778_LOCUS244</name>
</gene>